<dbReference type="EMBL" id="ML975309">
    <property type="protein sequence ID" value="KAF1833958.1"/>
    <property type="molecule type" value="Genomic_DNA"/>
</dbReference>
<protein>
    <submittedName>
        <fullName evidence="1">Uncharacterized protein</fullName>
    </submittedName>
</protein>
<gene>
    <name evidence="1" type="ORF">BDW02DRAFT_499388</name>
</gene>
<evidence type="ECO:0000313" key="1">
    <source>
        <dbReference type="EMBL" id="KAF1833958.1"/>
    </source>
</evidence>
<evidence type="ECO:0000313" key="2">
    <source>
        <dbReference type="Proteomes" id="UP000800040"/>
    </source>
</evidence>
<sequence length="335" mass="37971">SKVLLPKHLTPEQEKLVYKLDSQAKLEAEPIEITLGDVTLPLEHIDRNALPPRWKTFRQIVNLSQTTEDWENVLRMLEGFENARIAVKPWVQAMVVRKMNLAGMHHLLLKAIQRPRATGIRLSNREVLVQLLRAVHDKASMADWAQDDTAKALRLAQQAVELMEDEEHCGGQMRGEMTSGDDWRGEPVVVALPTEMAAVLADRYGVHGDEVAKLANRLVNAMKQRDYMTHLDTMAQRAATTPPDFPNGSHQELFVKDYGSQLLQLTITWNALKTSRKVLGADMPMAQEAQQYEARNEEVLMQGLDALERLSVMKDGKPFVSTFIEYVKNNVKKCR</sequence>
<keyword evidence="2" id="KW-1185">Reference proteome</keyword>
<accession>A0A6A5K9D8</accession>
<feature type="non-terminal residue" evidence="1">
    <location>
        <position position="1"/>
    </location>
</feature>
<dbReference type="OrthoDB" id="5405126at2759"/>
<organism evidence="1 2">
    <name type="scientific">Decorospora gaudefroyi</name>
    <dbReference type="NCBI Taxonomy" id="184978"/>
    <lineage>
        <taxon>Eukaryota</taxon>
        <taxon>Fungi</taxon>
        <taxon>Dikarya</taxon>
        <taxon>Ascomycota</taxon>
        <taxon>Pezizomycotina</taxon>
        <taxon>Dothideomycetes</taxon>
        <taxon>Pleosporomycetidae</taxon>
        <taxon>Pleosporales</taxon>
        <taxon>Pleosporineae</taxon>
        <taxon>Pleosporaceae</taxon>
        <taxon>Decorospora</taxon>
    </lineage>
</organism>
<dbReference type="Proteomes" id="UP000800040">
    <property type="component" value="Unassembled WGS sequence"/>
</dbReference>
<reference evidence="1" key="1">
    <citation type="submission" date="2020-01" db="EMBL/GenBank/DDBJ databases">
        <authorList>
            <consortium name="DOE Joint Genome Institute"/>
            <person name="Haridas S."/>
            <person name="Albert R."/>
            <person name="Binder M."/>
            <person name="Bloem J."/>
            <person name="Labutti K."/>
            <person name="Salamov A."/>
            <person name="Andreopoulos B."/>
            <person name="Baker S.E."/>
            <person name="Barry K."/>
            <person name="Bills G."/>
            <person name="Bluhm B.H."/>
            <person name="Cannon C."/>
            <person name="Castanera R."/>
            <person name="Culley D.E."/>
            <person name="Daum C."/>
            <person name="Ezra D."/>
            <person name="Gonzalez J.B."/>
            <person name="Henrissat B."/>
            <person name="Kuo A."/>
            <person name="Liang C."/>
            <person name="Lipzen A."/>
            <person name="Lutzoni F."/>
            <person name="Magnuson J."/>
            <person name="Mondo S."/>
            <person name="Nolan M."/>
            <person name="Ohm R."/>
            <person name="Pangilinan J."/>
            <person name="Park H.-J."/>
            <person name="Ramirez L."/>
            <person name="Alfaro M."/>
            <person name="Sun H."/>
            <person name="Tritt A."/>
            <person name="Yoshinaga Y."/>
            <person name="Zwiers L.-H."/>
            <person name="Turgeon B.G."/>
            <person name="Goodwin S.B."/>
            <person name="Spatafora J.W."/>
            <person name="Crous P.W."/>
            <person name="Grigoriev I.V."/>
        </authorList>
    </citation>
    <scope>NUCLEOTIDE SEQUENCE</scope>
    <source>
        <strain evidence="1">P77</strain>
    </source>
</reference>
<dbReference type="AlphaFoldDB" id="A0A6A5K9D8"/>
<proteinExistence type="predicted"/>
<name>A0A6A5K9D8_9PLEO</name>